<dbReference type="RefSeq" id="WP_261293565.1">
    <property type="nucleotide sequence ID" value="NZ_JANQBK010000003.1"/>
</dbReference>
<keyword evidence="2" id="KW-1185">Reference proteome</keyword>
<name>A0ABV7SRE6_9SPHN</name>
<accession>A0ABV7SRE6</accession>
<dbReference type="EMBL" id="JBHRXP010000002">
    <property type="protein sequence ID" value="MFC3579534.1"/>
    <property type="molecule type" value="Genomic_DNA"/>
</dbReference>
<evidence type="ECO:0000313" key="1">
    <source>
        <dbReference type="EMBL" id="MFC3579534.1"/>
    </source>
</evidence>
<dbReference type="Pfam" id="PF13289">
    <property type="entry name" value="SIR2_2"/>
    <property type="match status" value="1"/>
</dbReference>
<organism evidence="1 2">
    <name type="scientific">Sphingomonas hylomeconis</name>
    <dbReference type="NCBI Taxonomy" id="1395958"/>
    <lineage>
        <taxon>Bacteria</taxon>
        <taxon>Pseudomonadati</taxon>
        <taxon>Pseudomonadota</taxon>
        <taxon>Alphaproteobacteria</taxon>
        <taxon>Sphingomonadales</taxon>
        <taxon>Sphingomonadaceae</taxon>
        <taxon>Sphingomonas</taxon>
    </lineage>
</organism>
<proteinExistence type="predicted"/>
<gene>
    <name evidence="1" type="ORF">ACFONA_05090</name>
</gene>
<protein>
    <submittedName>
        <fullName evidence="1">SIR2 family protein</fullName>
    </submittedName>
</protein>
<comment type="caution">
    <text evidence="1">The sequence shown here is derived from an EMBL/GenBank/DDBJ whole genome shotgun (WGS) entry which is preliminary data.</text>
</comment>
<dbReference type="Proteomes" id="UP001595713">
    <property type="component" value="Unassembled WGS sequence"/>
</dbReference>
<evidence type="ECO:0000313" key="2">
    <source>
        <dbReference type="Proteomes" id="UP001595713"/>
    </source>
</evidence>
<reference evidence="2" key="1">
    <citation type="journal article" date="2019" name="Int. J. Syst. Evol. Microbiol.">
        <title>The Global Catalogue of Microorganisms (GCM) 10K type strain sequencing project: providing services to taxonomists for standard genome sequencing and annotation.</title>
        <authorList>
            <consortium name="The Broad Institute Genomics Platform"/>
            <consortium name="The Broad Institute Genome Sequencing Center for Infectious Disease"/>
            <person name="Wu L."/>
            <person name="Ma J."/>
        </authorList>
    </citation>
    <scope>NUCLEOTIDE SEQUENCE [LARGE SCALE GENOMIC DNA]</scope>
    <source>
        <strain evidence="2">KCTC 42739</strain>
    </source>
</reference>
<sequence>MTATTPDAIVYQLIGLAEDGGIGDLLEGLDPKQGRIRLQSLISEWLRMENLVVLTGSGTSVSAGGKTMANLETAVFDAIRAMADLPPSIAQILESRSLNVQYANILGDLIGFETWLSFIANALVVADQAGGPFHAVVWPSTPAPTKVELKWFVDRLRMAIFAECALSLPDSALATTADKVAPQMAFLSKLVARDSNLGRTHLFTLNYDTLFEQALELLGIQYFDGFTGRAAARFDPSVYGLDIYYPGEVAEGRVRRFDKFLHFYKLHGSIHWFEQGLEMRARHPDLEPYRTYAGMTAAEKAEALVPLAQSARSVGILPTANKFAQTLAMPYAHLFRSFQVRLGVPQTFLLVLGYGFGDEHVSRIIESALMNPSLVMLVVEPNPNSPVIARIRRYKDLGKRAFVLCPTEAGFAANPFAYATFDDFARTVMPDVQWLDDFLRLRRFEKQIASSANSGTNTDDKDG</sequence>